<feature type="region of interest" description="Disordered" evidence="1">
    <location>
        <begin position="66"/>
        <end position="118"/>
    </location>
</feature>
<protein>
    <submittedName>
        <fullName evidence="2">Uncharacterized protein</fullName>
    </submittedName>
</protein>
<dbReference type="Proteomes" id="UP000291343">
    <property type="component" value="Unassembled WGS sequence"/>
</dbReference>
<dbReference type="InParanoid" id="A0A482XBW2"/>
<evidence type="ECO:0000313" key="2">
    <source>
        <dbReference type="EMBL" id="RZF43246.1"/>
    </source>
</evidence>
<organism evidence="2 3">
    <name type="scientific">Laodelphax striatellus</name>
    <name type="common">Small brown planthopper</name>
    <name type="synonym">Delphax striatella</name>
    <dbReference type="NCBI Taxonomy" id="195883"/>
    <lineage>
        <taxon>Eukaryota</taxon>
        <taxon>Metazoa</taxon>
        <taxon>Ecdysozoa</taxon>
        <taxon>Arthropoda</taxon>
        <taxon>Hexapoda</taxon>
        <taxon>Insecta</taxon>
        <taxon>Pterygota</taxon>
        <taxon>Neoptera</taxon>
        <taxon>Paraneoptera</taxon>
        <taxon>Hemiptera</taxon>
        <taxon>Auchenorrhyncha</taxon>
        <taxon>Fulgoroidea</taxon>
        <taxon>Delphacidae</taxon>
        <taxon>Criomorphinae</taxon>
        <taxon>Laodelphax</taxon>
    </lineage>
</organism>
<evidence type="ECO:0000313" key="3">
    <source>
        <dbReference type="Proteomes" id="UP000291343"/>
    </source>
</evidence>
<dbReference type="AlphaFoldDB" id="A0A482XBW2"/>
<evidence type="ECO:0000256" key="1">
    <source>
        <dbReference type="SAM" id="MobiDB-lite"/>
    </source>
</evidence>
<keyword evidence="3" id="KW-1185">Reference proteome</keyword>
<feature type="compositionally biased region" description="Basic residues" evidence="1">
    <location>
        <begin position="91"/>
        <end position="105"/>
    </location>
</feature>
<reference evidence="2 3" key="1">
    <citation type="journal article" date="2017" name="Gigascience">
        <title>Genome sequence of the small brown planthopper, Laodelphax striatellus.</title>
        <authorList>
            <person name="Zhu J."/>
            <person name="Jiang F."/>
            <person name="Wang X."/>
            <person name="Yang P."/>
            <person name="Bao Y."/>
            <person name="Zhao W."/>
            <person name="Wang W."/>
            <person name="Lu H."/>
            <person name="Wang Q."/>
            <person name="Cui N."/>
            <person name="Li J."/>
            <person name="Chen X."/>
            <person name="Luo L."/>
            <person name="Yu J."/>
            <person name="Kang L."/>
            <person name="Cui F."/>
        </authorList>
    </citation>
    <scope>NUCLEOTIDE SEQUENCE [LARGE SCALE GENOMIC DNA]</scope>
    <source>
        <strain evidence="2">Lst14</strain>
    </source>
</reference>
<sequence length="118" mass="12936">MRDTETRKHSNSISESPLTLALAPAKVSRNKGVPGVCEKPGNTLRCKGPCCGTTIWSAPPIPETSARALTKYSRRSTLPRRRRSSSPGGLVRRKKKEGARGRRKSSLVVAQEGARKRR</sequence>
<gene>
    <name evidence="2" type="ORF">LSTR_LSTR016500</name>
</gene>
<proteinExistence type="predicted"/>
<dbReference type="EMBL" id="QKKF02012757">
    <property type="protein sequence ID" value="RZF43246.1"/>
    <property type="molecule type" value="Genomic_DNA"/>
</dbReference>
<comment type="caution">
    <text evidence="2">The sequence shown here is derived from an EMBL/GenBank/DDBJ whole genome shotgun (WGS) entry which is preliminary data.</text>
</comment>
<name>A0A482XBW2_LAOST</name>
<feature type="compositionally biased region" description="Basic residues" evidence="1">
    <location>
        <begin position="72"/>
        <end position="84"/>
    </location>
</feature>
<accession>A0A482XBW2</accession>